<dbReference type="AlphaFoldDB" id="A0A926NSP3"/>
<dbReference type="CDD" id="cd08977">
    <property type="entry name" value="SusD"/>
    <property type="match status" value="1"/>
</dbReference>
<dbReference type="Proteomes" id="UP000619078">
    <property type="component" value="Unassembled WGS sequence"/>
</dbReference>
<accession>A0A926NSP3</accession>
<evidence type="ECO:0000256" key="1">
    <source>
        <dbReference type="ARBA" id="ARBA00004442"/>
    </source>
</evidence>
<dbReference type="InterPro" id="IPR012944">
    <property type="entry name" value="SusD_RagB_dom"/>
</dbReference>
<keyword evidence="5" id="KW-0998">Cell outer membrane</keyword>
<comment type="similarity">
    <text evidence="2">Belongs to the SusD family.</text>
</comment>
<evidence type="ECO:0000259" key="7">
    <source>
        <dbReference type="Pfam" id="PF14322"/>
    </source>
</evidence>
<keyword evidence="4" id="KW-0472">Membrane</keyword>
<comment type="subcellular location">
    <subcellularLocation>
        <location evidence="1">Cell outer membrane</location>
    </subcellularLocation>
</comment>
<dbReference type="InterPro" id="IPR033985">
    <property type="entry name" value="SusD-like_N"/>
</dbReference>
<sequence>MKKNYWIYILLLMVTAVVPSCKKVENEPRDLYTYDLTYDPQDQNAVLAQRALAGLYNFLPAGFNRVNGDFLDAATDDAVSSISNSPVSYYTNGIVSVGNNPDSYFSNSYNGIRQANIFLANIDKVPVPAANPNRTLGFKAEARFIRAFLYFELLKRYGGIPLVGDKVFGLDDNLQLPRNTYAQCVDYIAAECTAIKDLLYADAIADVNLGRVVKGAAVALKCRLYLYAASPLFNGGGIEADASLKALTGYPNADPSRWQKVVDAVAEFNSLGYYSLLQSGTAGYRSIFINKKNTEVIFAKQSVNNTDLENLNSPVGYNGGSAASAGRTNPTQDFVDAFTTVNGKSITTDLKSATNPTGYDPANPYLNRDPRFDATVFYNGQRWLSRPVETFEGGRDKPNSNVNTQTRTGYYLRKFLGDLTNSTNYPTQSHNFVYFRLAEIILNNAEALNELGNTETSVQQIILIRKRAGIVAGSDGRYGIKAGISQAEMRVLIQNERRIELSFEEHRFFDLRRWKIAGTALNKTLTGVTIVKNPDGVTFKYQVVPVVNITFQDKLYHLPLPYDETVKNTGLVQNFGW</sequence>
<proteinExistence type="inferred from homology"/>
<keyword evidence="9" id="KW-1185">Reference proteome</keyword>
<dbReference type="SUPFAM" id="SSF48452">
    <property type="entry name" value="TPR-like"/>
    <property type="match status" value="1"/>
</dbReference>
<dbReference type="Gene3D" id="1.25.40.390">
    <property type="match status" value="1"/>
</dbReference>
<dbReference type="RefSeq" id="WP_191165913.1">
    <property type="nucleotide sequence ID" value="NZ_JACWMX010000011.1"/>
</dbReference>
<evidence type="ECO:0000256" key="2">
    <source>
        <dbReference type="ARBA" id="ARBA00006275"/>
    </source>
</evidence>
<gene>
    <name evidence="8" type="ORF">IDJ76_19795</name>
</gene>
<dbReference type="Pfam" id="PF07980">
    <property type="entry name" value="SusD_RagB"/>
    <property type="match status" value="1"/>
</dbReference>
<dbReference type="GO" id="GO:0009279">
    <property type="term" value="C:cell outer membrane"/>
    <property type="evidence" value="ECO:0007669"/>
    <property type="project" value="UniProtKB-SubCell"/>
</dbReference>
<name>A0A926NSP3_9SPHI</name>
<evidence type="ECO:0000313" key="9">
    <source>
        <dbReference type="Proteomes" id="UP000619078"/>
    </source>
</evidence>
<comment type="caution">
    <text evidence="8">The sequence shown here is derived from an EMBL/GenBank/DDBJ whole genome shotgun (WGS) entry which is preliminary data.</text>
</comment>
<reference evidence="8" key="1">
    <citation type="submission" date="2020-09" db="EMBL/GenBank/DDBJ databases">
        <title>Novel species of Mucilaginibacter isolated from a glacier on the Tibetan Plateau.</title>
        <authorList>
            <person name="Liu Q."/>
            <person name="Xin Y.-H."/>
        </authorList>
    </citation>
    <scope>NUCLEOTIDE SEQUENCE</scope>
    <source>
        <strain evidence="8">ZB1P21</strain>
    </source>
</reference>
<dbReference type="Pfam" id="PF14322">
    <property type="entry name" value="SusD-like_3"/>
    <property type="match status" value="1"/>
</dbReference>
<feature type="domain" description="RagB/SusD" evidence="6">
    <location>
        <begin position="294"/>
        <end position="577"/>
    </location>
</feature>
<evidence type="ECO:0000259" key="6">
    <source>
        <dbReference type="Pfam" id="PF07980"/>
    </source>
</evidence>
<evidence type="ECO:0000313" key="8">
    <source>
        <dbReference type="EMBL" id="MBD1395356.1"/>
    </source>
</evidence>
<evidence type="ECO:0000256" key="5">
    <source>
        <dbReference type="ARBA" id="ARBA00023237"/>
    </source>
</evidence>
<keyword evidence="3" id="KW-0732">Signal</keyword>
<evidence type="ECO:0000256" key="4">
    <source>
        <dbReference type="ARBA" id="ARBA00023136"/>
    </source>
</evidence>
<feature type="domain" description="SusD-like N-terminal" evidence="7">
    <location>
        <begin position="67"/>
        <end position="226"/>
    </location>
</feature>
<evidence type="ECO:0000256" key="3">
    <source>
        <dbReference type="ARBA" id="ARBA00022729"/>
    </source>
</evidence>
<dbReference type="InterPro" id="IPR011990">
    <property type="entry name" value="TPR-like_helical_dom_sf"/>
</dbReference>
<protein>
    <submittedName>
        <fullName evidence="8">RagB/SusD family nutrient uptake outer membrane protein</fullName>
    </submittedName>
</protein>
<organism evidence="8 9">
    <name type="scientific">Mucilaginibacter glaciei</name>
    <dbReference type="NCBI Taxonomy" id="2772109"/>
    <lineage>
        <taxon>Bacteria</taxon>
        <taxon>Pseudomonadati</taxon>
        <taxon>Bacteroidota</taxon>
        <taxon>Sphingobacteriia</taxon>
        <taxon>Sphingobacteriales</taxon>
        <taxon>Sphingobacteriaceae</taxon>
        <taxon>Mucilaginibacter</taxon>
    </lineage>
</organism>
<dbReference type="EMBL" id="JACWMX010000011">
    <property type="protein sequence ID" value="MBD1395356.1"/>
    <property type="molecule type" value="Genomic_DNA"/>
</dbReference>